<dbReference type="Proteomes" id="UP001165369">
    <property type="component" value="Unassembled WGS sequence"/>
</dbReference>
<protein>
    <submittedName>
        <fullName evidence="2">Uncharacterized protein</fullName>
    </submittedName>
</protein>
<dbReference type="RefSeq" id="WP_250063493.1">
    <property type="nucleotide sequence ID" value="NZ_JAMJPK010000009.1"/>
</dbReference>
<sequence length="194" mass="21803">MMRNPFKKAPIKAWVIKQIDDDQTLHLCGQGVLESTEKPKHVREALRTGRYQGGVRMGNTGIVLNTRRIAAVVPLDRLRLVDDGRVAEWEGRSWAVSQVPQRCWNYEGRLVTQKNPMSNSPALISTEDVSTIRKNISRDGAPPGEVVFRPANALEDPLQDTQAAIKDVQERRKRAGKGWREDGTWGPVNEAPEE</sequence>
<dbReference type="EMBL" id="JAMJPK010000009">
    <property type="protein sequence ID" value="MCL7942056.1"/>
    <property type="molecule type" value="Genomic_DNA"/>
</dbReference>
<reference evidence="2" key="1">
    <citation type="submission" date="2022-05" db="EMBL/GenBank/DDBJ databases">
        <title>Halomonas geminus sp. nov. and Halomonas llamarensis sp. nov. isolated from high-altitude salars of the Atacama Desert.</title>
        <authorList>
            <person name="Hintersatz C."/>
            <person name="Rojas L.A."/>
            <person name="Wei T.-S."/>
            <person name="Kutschke S."/>
            <person name="Lehmann F."/>
            <person name="Jain R."/>
            <person name="Pollmann K."/>
        </authorList>
    </citation>
    <scope>NUCLEOTIDE SEQUENCE</scope>
    <source>
        <strain evidence="2">ATCH28</strain>
    </source>
</reference>
<evidence type="ECO:0000313" key="2">
    <source>
        <dbReference type="EMBL" id="MCL7942056.1"/>
    </source>
</evidence>
<proteinExistence type="predicted"/>
<accession>A0ABT0T554</accession>
<evidence type="ECO:0000256" key="1">
    <source>
        <dbReference type="SAM" id="MobiDB-lite"/>
    </source>
</evidence>
<feature type="region of interest" description="Disordered" evidence="1">
    <location>
        <begin position="168"/>
        <end position="194"/>
    </location>
</feature>
<comment type="caution">
    <text evidence="2">The sequence shown here is derived from an EMBL/GenBank/DDBJ whole genome shotgun (WGS) entry which is preliminary data.</text>
</comment>
<name>A0ABT0T554_9GAMM</name>
<gene>
    <name evidence="2" type="ORF">M8009_17365</name>
</gene>
<organism evidence="2 3">
    <name type="scientific">Halomonas gemina</name>
    <dbReference type="NCBI Taxonomy" id="2945105"/>
    <lineage>
        <taxon>Bacteria</taxon>
        <taxon>Pseudomonadati</taxon>
        <taxon>Pseudomonadota</taxon>
        <taxon>Gammaproteobacteria</taxon>
        <taxon>Oceanospirillales</taxon>
        <taxon>Halomonadaceae</taxon>
        <taxon>Halomonas</taxon>
    </lineage>
</organism>
<keyword evidence="3" id="KW-1185">Reference proteome</keyword>
<evidence type="ECO:0000313" key="3">
    <source>
        <dbReference type="Proteomes" id="UP001165369"/>
    </source>
</evidence>